<dbReference type="Pfam" id="PF02113">
    <property type="entry name" value="Peptidase_S13"/>
    <property type="match status" value="1"/>
</dbReference>
<protein>
    <submittedName>
        <fullName evidence="3">Peptidase S13, D-Ala-D-Ala carboxypeptidase C</fullName>
        <ecNumber evidence="3">3.4.-.-</ecNumber>
    </submittedName>
</protein>
<dbReference type="Gene3D" id="3.50.80.20">
    <property type="entry name" value="D-Ala-D-Ala carboxypeptidase C, peptidase S13"/>
    <property type="match status" value="1"/>
</dbReference>
<evidence type="ECO:0000313" key="4">
    <source>
        <dbReference type="Proteomes" id="UP000076962"/>
    </source>
</evidence>
<name>A0A176RV41_9GAMM</name>
<keyword evidence="3" id="KW-0121">Carboxypeptidase</keyword>
<reference evidence="3 4" key="1">
    <citation type="submission" date="2016-05" db="EMBL/GenBank/DDBJ databases">
        <title>Single-cell genome of chain-forming Candidatus Thiomargarita nelsonii and comparison to other large sulfur-oxidizing bacteria.</title>
        <authorList>
            <person name="Winkel M."/>
            <person name="Salman V."/>
            <person name="Woyke T."/>
            <person name="Schulz-Vogt H."/>
            <person name="Richter M."/>
            <person name="Flood B."/>
            <person name="Bailey J."/>
            <person name="Amann R."/>
            <person name="Mussmann M."/>
        </authorList>
    </citation>
    <scope>NUCLEOTIDE SEQUENCE [LARGE SCALE GENOMIC DNA]</scope>
    <source>
        <strain evidence="3 4">THI036</strain>
    </source>
</reference>
<keyword evidence="3" id="KW-0645">Protease</keyword>
<dbReference type="InterPro" id="IPR000667">
    <property type="entry name" value="Peptidase_S13"/>
</dbReference>
<dbReference type="Gene3D" id="3.40.710.10">
    <property type="entry name" value="DD-peptidase/beta-lactamase superfamily"/>
    <property type="match status" value="1"/>
</dbReference>
<dbReference type="SUPFAM" id="SSF56601">
    <property type="entry name" value="beta-lactamase/transpeptidase-like"/>
    <property type="match status" value="1"/>
</dbReference>
<evidence type="ECO:0000256" key="2">
    <source>
        <dbReference type="ARBA" id="ARBA00022801"/>
    </source>
</evidence>
<dbReference type="EC" id="3.4.-.-" evidence="3"/>
<organism evidence="3 4">
    <name type="scientific">Candidatus Thiomargarita nelsonii</name>
    <dbReference type="NCBI Taxonomy" id="1003181"/>
    <lineage>
        <taxon>Bacteria</taxon>
        <taxon>Pseudomonadati</taxon>
        <taxon>Pseudomonadota</taxon>
        <taxon>Gammaproteobacteria</taxon>
        <taxon>Thiotrichales</taxon>
        <taxon>Thiotrichaceae</taxon>
        <taxon>Thiomargarita</taxon>
    </lineage>
</organism>
<dbReference type="EMBL" id="LUTY01002722">
    <property type="protein sequence ID" value="OAD19632.1"/>
    <property type="molecule type" value="Genomic_DNA"/>
</dbReference>
<dbReference type="PANTHER" id="PTHR30023">
    <property type="entry name" value="D-ALANYL-D-ALANINE CARBOXYPEPTIDASE"/>
    <property type="match status" value="1"/>
</dbReference>
<sequence length="359" mass="39622">MTTEQLWRITTTIKDSGINEITGNLVVDTHFFDEYDRAPAWGAKRSQRAYDAKLGALSLNFNTIAVHIRPGARLGSSLNVWLEPPTPYIQLHNTGKTSKRRGKNSVSVSRSEKVPGILKIRVRGKLPINAQERVVLLNINNPTRYASETFRMLLLKAGVKINGEIFFSNSSISARKLYKHFSQTLSLTLKDLNTYSNNMTAEQVVKTIAAVRSGTPGSHAEGLRLMRDFLGLSGVNLQGVKLADGSGLSRKNRMTTRAMTDLLTSMFSRFDIGPDFISSLRVMGAYGVNSRRFAKSTARGKVRAKTGSLKGVSTLAGYVESKNGTVFGYALFLNNNRCGGREADKVEDRIVLAIYEYGE</sequence>
<gene>
    <name evidence="3" type="ORF">THIOM_004720</name>
</gene>
<proteinExistence type="inferred from homology"/>
<dbReference type="GO" id="GO:0006508">
    <property type="term" value="P:proteolysis"/>
    <property type="evidence" value="ECO:0007669"/>
    <property type="project" value="InterPro"/>
</dbReference>
<comment type="caution">
    <text evidence="3">The sequence shown here is derived from an EMBL/GenBank/DDBJ whole genome shotgun (WGS) entry which is preliminary data.</text>
</comment>
<comment type="similarity">
    <text evidence="1">Belongs to the peptidase S13 family.</text>
</comment>
<accession>A0A176RV41</accession>
<dbReference type="PRINTS" id="PR00922">
    <property type="entry name" value="DADACBPTASE3"/>
</dbReference>
<dbReference type="Proteomes" id="UP000076962">
    <property type="component" value="Unassembled WGS sequence"/>
</dbReference>
<evidence type="ECO:0000313" key="3">
    <source>
        <dbReference type="EMBL" id="OAD19632.1"/>
    </source>
</evidence>
<dbReference type="GO" id="GO:0000270">
    <property type="term" value="P:peptidoglycan metabolic process"/>
    <property type="evidence" value="ECO:0007669"/>
    <property type="project" value="TreeGrafter"/>
</dbReference>
<dbReference type="PATRIC" id="fig|1003181.4.peg.6236"/>
<dbReference type="NCBIfam" id="TIGR00666">
    <property type="entry name" value="PBP4"/>
    <property type="match status" value="1"/>
</dbReference>
<keyword evidence="2 3" id="KW-0378">Hydrolase</keyword>
<dbReference type="AlphaFoldDB" id="A0A176RV41"/>
<evidence type="ECO:0000256" key="1">
    <source>
        <dbReference type="ARBA" id="ARBA00006096"/>
    </source>
</evidence>
<dbReference type="InterPro" id="IPR012338">
    <property type="entry name" value="Beta-lactam/transpept-like"/>
</dbReference>
<dbReference type="PANTHER" id="PTHR30023:SF0">
    <property type="entry name" value="PENICILLIN-SENSITIVE CARBOXYPEPTIDASE A"/>
    <property type="match status" value="1"/>
</dbReference>
<keyword evidence="4" id="KW-1185">Reference proteome</keyword>
<dbReference type="GO" id="GO:0004185">
    <property type="term" value="F:serine-type carboxypeptidase activity"/>
    <property type="evidence" value="ECO:0007669"/>
    <property type="project" value="InterPro"/>
</dbReference>